<evidence type="ECO:0000313" key="1">
    <source>
        <dbReference type="EMBL" id="OWO98212.1"/>
    </source>
</evidence>
<sequence length="63" mass="7109">MDGFGIGNDILDGIFEFLQSFPWPSSLSDRPYTYFFDSLPIIAAISVPNYIAFLCSVDLDLPW</sequence>
<dbReference type="AlphaFoldDB" id="A0A218YU19"/>
<proteinExistence type="predicted"/>
<protein>
    <submittedName>
        <fullName evidence="1">Uncharacterized protein</fullName>
    </submittedName>
</protein>
<name>A0A218YU19_9HELO</name>
<dbReference type="Proteomes" id="UP000242519">
    <property type="component" value="Unassembled WGS sequence"/>
</dbReference>
<reference evidence="1 2" key="1">
    <citation type="submission" date="2017-04" db="EMBL/GenBank/DDBJ databases">
        <title>Draft genome sequence of Marssonina coronaria NL1: causal agent of apple blotch.</title>
        <authorList>
            <person name="Cheng Q."/>
        </authorList>
    </citation>
    <scope>NUCLEOTIDE SEQUENCE [LARGE SCALE GENOMIC DNA]</scope>
    <source>
        <strain evidence="1 2">NL1</strain>
    </source>
</reference>
<dbReference type="InParanoid" id="A0A218YU19"/>
<gene>
    <name evidence="1" type="ORF">B2J93_4153</name>
</gene>
<keyword evidence="2" id="KW-1185">Reference proteome</keyword>
<dbReference type="EMBL" id="MZNU01000405">
    <property type="protein sequence ID" value="OWO98212.1"/>
    <property type="molecule type" value="Genomic_DNA"/>
</dbReference>
<accession>A0A218YU19</accession>
<organism evidence="1 2">
    <name type="scientific">Diplocarpon coronariae</name>
    <dbReference type="NCBI Taxonomy" id="2795749"/>
    <lineage>
        <taxon>Eukaryota</taxon>
        <taxon>Fungi</taxon>
        <taxon>Dikarya</taxon>
        <taxon>Ascomycota</taxon>
        <taxon>Pezizomycotina</taxon>
        <taxon>Leotiomycetes</taxon>
        <taxon>Helotiales</taxon>
        <taxon>Drepanopezizaceae</taxon>
        <taxon>Diplocarpon</taxon>
    </lineage>
</organism>
<evidence type="ECO:0000313" key="2">
    <source>
        <dbReference type="Proteomes" id="UP000242519"/>
    </source>
</evidence>
<comment type="caution">
    <text evidence="1">The sequence shown here is derived from an EMBL/GenBank/DDBJ whole genome shotgun (WGS) entry which is preliminary data.</text>
</comment>